<keyword evidence="6" id="KW-1185">Reference proteome</keyword>
<sequence length="267" mass="30866">MTNILYCSYSYHTQRFNIQQKSGIPFYLLRLQTEGRCEASVNGIKFDIEPGHLLLLKPGDSYELSIEEKQNDLKGPLISSGDYYLICEGDWIAEWWNRSPKPPVSRIELDDQLLALWRQIIVEQRRTSLGGNGELTGYLLRVLCLFLERSYKETAPSSGRPYRATRMQRYIEEHATTTFMVEDVARHVSLSVSRSVHLFKSTFGKSMIEYAHEIRLSAAMERMKYTSMTLDQIAESCGFGAYPYFYKIFKKKYGVSPGAYRILEENV</sequence>
<keyword evidence="1" id="KW-0805">Transcription regulation</keyword>
<dbReference type="InterPro" id="IPR003313">
    <property type="entry name" value="AraC-bd"/>
</dbReference>
<keyword evidence="2" id="KW-0238">DNA-binding</keyword>
<dbReference type="GO" id="GO:0043565">
    <property type="term" value="F:sequence-specific DNA binding"/>
    <property type="evidence" value="ECO:0007669"/>
    <property type="project" value="InterPro"/>
</dbReference>
<dbReference type="PANTHER" id="PTHR43280:SF2">
    <property type="entry name" value="HTH-TYPE TRANSCRIPTIONAL REGULATOR EXSA"/>
    <property type="match status" value="1"/>
</dbReference>
<proteinExistence type="predicted"/>
<dbReference type="PANTHER" id="PTHR43280">
    <property type="entry name" value="ARAC-FAMILY TRANSCRIPTIONAL REGULATOR"/>
    <property type="match status" value="1"/>
</dbReference>
<feature type="domain" description="HTH araC/xylS-type" evidence="4">
    <location>
        <begin position="165"/>
        <end position="263"/>
    </location>
</feature>
<evidence type="ECO:0000256" key="3">
    <source>
        <dbReference type="ARBA" id="ARBA00023163"/>
    </source>
</evidence>
<evidence type="ECO:0000313" key="6">
    <source>
        <dbReference type="Proteomes" id="UP000252415"/>
    </source>
</evidence>
<dbReference type="RefSeq" id="WP_114380148.1">
    <property type="nucleotide sequence ID" value="NZ_QPJD01000006.1"/>
</dbReference>
<accession>A0A368W4R2</accession>
<dbReference type="PROSITE" id="PS00041">
    <property type="entry name" value="HTH_ARAC_FAMILY_1"/>
    <property type="match status" value="1"/>
</dbReference>
<dbReference type="SMART" id="SM00342">
    <property type="entry name" value="HTH_ARAC"/>
    <property type="match status" value="1"/>
</dbReference>
<dbReference type="InterPro" id="IPR020449">
    <property type="entry name" value="Tscrpt_reg_AraC-type_HTH"/>
</dbReference>
<evidence type="ECO:0000259" key="4">
    <source>
        <dbReference type="PROSITE" id="PS01124"/>
    </source>
</evidence>
<protein>
    <submittedName>
        <fullName evidence="5">AraC family transcriptional regulator</fullName>
    </submittedName>
</protein>
<dbReference type="AlphaFoldDB" id="A0A368W4R2"/>
<dbReference type="InterPro" id="IPR037923">
    <property type="entry name" value="HTH-like"/>
</dbReference>
<dbReference type="InterPro" id="IPR018062">
    <property type="entry name" value="HTH_AraC-typ_CS"/>
</dbReference>
<dbReference type="Pfam" id="PF02311">
    <property type="entry name" value="AraC_binding"/>
    <property type="match status" value="1"/>
</dbReference>
<dbReference type="SUPFAM" id="SSF51215">
    <property type="entry name" value="Regulatory protein AraC"/>
    <property type="match status" value="1"/>
</dbReference>
<organism evidence="5 6">
    <name type="scientific">Paenibacillus prosopidis</name>
    <dbReference type="NCBI Taxonomy" id="630520"/>
    <lineage>
        <taxon>Bacteria</taxon>
        <taxon>Bacillati</taxon>
        <taxon>Bacillota</taxon>
        <taxon>Bacilli</taxon>
        <taxon>Bacillales</taxon>
        <taxon>Paenibacillaceae</taxon>
        <taxon>Paenibacillus</taxon>
    </lineage>
</organism>
<reference evidence="5 6" key="1">
    <citation type="submission" date="2018-07" db="EMBL/GenBank/DDBJ databases">
        <title>Genomic Encyclopedia of Type Strains, Phase III (KMG-III): the genomes of soil and plant-associated and newly described type strains.</title>
        <authorList>
            <person name="Whitman W."/>
        </authorList>
    </citation>
    <scope>NUCLEOTIDE SEQUENCE [LARGE SCALE GENOMIC DNA]</scope>
    <source>
        <strain evidence="5 6">CECT 7506</strain>
    </source>
</reference>
<dbReference type="InterPro" id="IPR009057">
    <property type="entry name" value="Homeodomain-like_sf"/>
</dbReference>
<comment type="caution">
    <text evidence="5">The sequence shown here is derived from an EMBL/GenBank/DDBJ whole genome shotgun (WGS) entry which is preliminary data.</text>
</comment>
<keyword evidence="3" id="KW-0804">Transcription</keyword>
<dbReference type="PRINTS" id="PR00032">
    <property type="entry name" value="HTHARAC"/>
</dbReference>
<dbReference type="Pfam" id="PF12833">
    <property type="entry name" value="HTH_18"/>
    <property type="match status" value="1"/>
</dbReference>
<evidence type="ECO:0000256" key="2">
    <source>
        <dbReference type="ARBA" id="ARBA00023125"/>
    </source>
</evidence>
<dbReference type="EMBL" id="QPJD01000006">
    <property type="protein sequence ID" value="RCW48558.1"/>
    <property type="molecule type" value="Genomic_DNA"/>
</dbReference>
<dbReference type="GO" id="GO:0003700">
    <property type="term" value="F:DNA-binding transcription factor activity"/>
    <property type="evidence" value="ECO:0007669"/>
    <property type="project" value="InterPro"/>
</dbReference>
<dbReference type="InterPro" id="IPR018060">
    <property type="entry name" value="HTH_AraC"/>
</dbReference>
<name>A0A368W4R2_9BACL</name>
<dbReference type="Gene3D" id="1.10.10.60">
    <property type="entry name" value="Homeodomain-like"/>
    <property type="match status" value="2"/>
</dbReference>
<dbReference type="OrthoDB" id="345364at2"/>
<dbReference type="Proteomes" id="UP000252415">
    <property type="component" value="Unassembled WGS sequence"/>
</dbReference>
<evidence type="ECO:0000256" key="1">
    <source>
        <dbReference type="ARBA" id="ARBA00023015"/>
    </source>
</evidence>
<dbReference type="PROSITE" id="PS01124">
    <property type="entry name" value="HTH_ARAC_FAMILY_2"/>
    <property type="match status" value="1"/>
</dbReference>
<evidence type="ECO:0000313" key="5">
    <source>
        <dbReference type="EMBL" id="RCW48558.1"/>
    </source>
</evidence>
<gene>
    <name evidence="5" type="ORF">DFP97_106260</name>
</gene>
<dbReference type="SUPFAM" id="SSF46689">
    <property type="entry name" value="Homeodomain-like"/>
    <property type="match status" value="2"/>
</dbReference>